<evidence type="ECO:0000256" key="8">
    <source>
        <dbReference type="ARBA" id="ARBA00049120"/>
    </source>
</evidence>
<evidence type="ECO:0000256" key="5">
    <source>
        <dbReference type="ARBA" id="ARBA00022747"/>
    </source>
</evidence>
<dbReference type="PRINTS" id="PR00508">
    <property type="entry name" value="S21N4MTFRASE"/>
</dbReference>
<sequence>MTRAAAVSSDCHIRTRREEVGPHTLIRGDSLRVLRRMEAGSVDVVITSPPYNIGLSYRSYQDSLTEEAYLDWMTAIAAQLARVLRPGGSFFLNIAGSSAAPWLPFELMVRLRALFVLQNHITWIKSVAIADVTHGHFKPVNSSRYVNRNHEHVFHLTLDGNVPLERLAAGVPFTDKSNIARRQHAADRRCRGDTWFIPYETVQTRKQKFLHPATFPVALPLACLKLHGAGDGSVVLDPFMGTGTSLLAAESVGAVGIGIDRDTRYVAVARARLREALGERLDRPDRS</sequence>
<dbReference type="EMBL" id="CATKSH010000011">
    <property type="protein sequence ID" value="CAI9121117.1"/>
    <property type="molecule type" value="Genomic_DNA"/>
</dbReference>
<dbReference type="Proteomes" id="UP001176960">
    <property type="component" value="Unassembled WGS sequence"/>
</dbReference>
<comment type="catalytic activity">
    <reaction evidence="8">
        <text>a 2'-deoxycytidine in DNA + S-adenosyl-L-methionine = an N(4)-methyl-2'-deoxycytidine in DNA + S-adenosyl-L-homocysteine + H(+)</text>
        <dbReference type="Rhea" id="RHEA:16857"/>
        <dbReference type="Rhea" id="RHEA-COMP:11369"/>
        <dbReference type="Rhea" id="RHEA-COMP:13674"/>
        <dbReference type="ChEBI" id="CHEBI:15378"/>
        <dbReference type="ChEBI" id="CHEBI:57856"/>
        <dbReference type="ChEBI" id="CHEBI:59789"/>
        <dbReference type="ChEBI" id="CHEBI:85452"/>
        <dbReference type="ChEBI" id="CHEBI:137933"/>
        <dbReference type="EC" id="2.1.1.113"/>
    </reaction>
</comment>
<name>A0AA35Y4G9_9PROT</name>
<dbReference type="InterPro" id="IPR001091">
    <property type="entry name" value="RM_Methyltransferase"/>
</dbReference>
<proteinExistence type="inferred from homology"/>
<evidence type="ECO:0000313" key="12">
    <source>
        <dbReference type="Proteomes" id="UP001176960"/>
    </source>
</evidence>
<dbReference type="GO" id="GO:0032259">
    <property type="term" value="P:methylation"/>
    <property type="evidence" value="ECO:0007669"/>
    <property type="project" value="UniProtKB-KW"/>
</dbReference>
<evidence type="ECO:0000259" key="10">
    <source>
        <dbReference type="Pfam" id="PF01555"/>
    </source>
</evidence>
<dbReference type="InterPro" id="IPR029063">
    <property type="entry name" value="SAM-dependent_MTases_sf"/>
</dbReference>
<dbReference type="GO" id="GO:0003677">
    <property type="term" value="F:DNA binding"/>
    <property type="evidence" value="ECO:0007669"/>
    <property type="project" value="UniProtKB-KW"/>
</dbReference>
<dbReference type="InterPro" id="IPR017985">
    <property type="entry name" value="MeTrfase_CN4_CS"/>
</dbReference>
<dbReference type="SUPFAM" id="SSF53335">
    <property type="entry name" value="S-adenosyl-L-methionine-dependent methyltransferases"/>
    <property type="match status" value="1"/>
</dbReference>
<evidence type="ECO:0000313" key="11">
    <source>
        <dbReference type="EMBL" id="CAI9121117.1"/>
    </source>
</evidence>
<comment type="similarity">
    <text evidence="1">Belongs to the N(4)/N(6)-methyltransferase family. N(4) subfamily.</text>
</comment>
<dbReference type="PANTHER" id="PTHR13370:SF3">
    <property type="entry name" value="TRNA (GUANINE(10)-N2)-METHYLTRANSFERASE HOMOLOG"/>
    <property type="match status" value="1"/>
</dbReference>
<evidence type="ECO:0000256" key="3">
    <source>
        <dbReference type="ARBA" id="ARBA00022679"/>
    </source>
</evidence>
<keyword evidence="5" id="KW-0680">Restriction system</keyword>
<evidence type="ECO:0000256" key="1">
    <source>
        <dbReference type="ARBA" id="ARBA00010203"/>
    </source>
</evidence>
<dbReference type="Gene3D" id="3.40.50.150">
    <property type="entry name" value="Vaccinia Virus protein VP39"/>
    <property type="match status" value="1"/>
</dbReference>
<keyword evidence="6" id="KW-0238">DNA-binding</keyword>
<dbReference type="PROSITE" id="PS00093">
    <property type="entry name" value="N4_MTASE"/>
    <property type="match status" value="1"/>
</dbReference>
<keyword evidence="4" id="KW-0949">S-adenosyl-L-methionine</keyword>
<evidence type="ECO:0000256" key="9">
    <source>
        <dbReference type="RuleBase" id="RU362026"/>
    </source>
</evidence>
<reference evidence="11" key="1">
    <citation type="submission" date="2023-03" db="EMBL/GenBank/DDBJ databases">
        <authorList>
            <person name="Cleenwerck I."/>
        </authorList>
    </citation>
    <scope>NUCLEOTIDE SEQUENCE</scope>
    <source>
        <strain evidence="11">LMG 32879</strain>
    </source>
</reference>
<dbReference type="PANTHER" id="PTHR13370">
    <property type="entry name" value="RNA METHYLASE-RELATED"/>
    <property type="match status" value="1"/>
</dbReference>
<protein>
    <recommendedName>
        <fullName evidence="9">Methyltransferase</fullName>
        <ecNumber evidence="9">2.1.1.-</ecNumber>
    </recommendedName>
</protein>
<dbReference type="Pfam" id="PF01555">
    <property type="entry name" value="N6_N4_Mtase"/>
    <property type="match status" value="1"/>
</dbReference>
<feature type="domain" description="DNA methylase N-4/N-6" evidence="10">
    <location>
        <begin position="42"/>
        <end position="269"/>
    </location>
</feature>
<dbReference type="GO" id="GO:0009007">
    <property type="term" value="F:site-specific DNA-methyltransferase (adenine-specific) activity"/>
    <property type="evidence" value="ECO:0007669"/>
    <property type="project" value="UniProtKB-EC"/>
</dbReference>
<dbReference type="GO" id="GO:0005737">
    <property type="term" value="C:cytoplasm"/>
    <property type="evidence" value="ECO:0007669"/>
    <property type="project" value="TreeGrafter"/>
</dbReference>
<dbReference type="AlphaFoldDB" id="A0AA35Y4G9"/>
<dbReference type="EC" id="2.1.1.-" evidence="9"/>
<dbReference type="InterPro" id="IPR002941">
    <property type="entry name" value="DNA_methylase_N4/N6"/>
</dbReference>
<accession>A0AA35Y4G9</accession>
<dbReference type="GO" id="GO:0009307">
    <property type="term" value="P:DNA restriction-modification system"/>
    <property type="evidence" value="ECO:0007669"/>
    <property type="project" value="UniProtKB-KW"/>
</dbReference>
<keyword evidence="2" id="KW-0489">Methyltransferase</keyword>
<keyword evidence="3" id="KW-0808">Transferase</keyword>
<evidence type="ECO:0000256" key="7">
    <source>
        <dbReference type="ARBA" id="ARBA00047942"/>
    </source>
</evidence>
<gene>
    <name evidence="11" type="ORF">LMG32879_001963</name>
</gene>
<dbReference type="GO" id="GO:0015667">
    <property type="term" value="F:site-specific DNA-methyltransferase (cytosine-N4-specific) activity"/>
    <property type="evidence" value="ECO:0007669"/>
    <property type="project" value="UniProtKB-EC"/>
</dbReference>
<evidence type="ECO:0000256" key="6">
    <source>
        <dbReference type="ARBA" id="ARBA00023125"/>
    </source>
</evidence>
<dbReference type="RefSeq" id="WP_289841477.1">
    <property type="nucleotide sequence ID" value="NZ_CATKSH010000011.1"/>
</dbReference>
<dbReference type="GO" id="GO:0008170">
    <property type="term" value="F:N-methyltransferase activity"/>
    <property type="evidence" value="ECO:0007669"/>
    <property type="project" value="InterPro"/>
</dbReference>
<evidence type="ECO:0000256" key="2">
    <source>
        <dbReference type="ARBA" id="ARBA00022603"/>
    </source>
</evidence>
<comment type="catalytic activity">
    <reaction evidence="7">
        <text>a 2'-deoxyadenosine in DNA + S-adenosyl-L-methionine = an N(6)-methyl-2'-deoxyadenosine in DNA + S-adenosyl-L-homocysteine + H(+)</text>
        <dbReference type="Rhea" id="RHEA:15197"/>
        <dbReference type="Rhea" id="RHEA-COMP:12418"/>
        <dbReference type="Rhea" id="RHEA-COMP:12419"/>
        <dbReference type="ChEBI" id="CHEBI:15378"/>
        <dbReference type="ChEBI" id="CHEBI:57856"/>
        <dbReference type="ChEBI" id="CHEBI:59789"/>
        <dbReference type="ChEBI" id="CHEBI:90615"/>
        <dbReference type="ChEBI" id="CHEBI:90616"/>
        <dbReference type="EC" id="2.1.1.72"/>
    </reaction>
</comment>
<keyword evidence="12" id="KW-1185">Reference proteome</keyword>
<evidence type="ECO:0000256" key="4">
    <source>
        <dbReference type="ARBA" id="ARBA00022691"/>
    </source>
</evidence>
<organism evidence="11 12">
    <name type="scientific">Brytella acorum</name>
    <dbReference type="NCBI Taxonomy" id="2959299"/>
    <lineage>
        <taxon>Bacteria</taxon>
        <taxon>Pseudomonadati</taxon>
        <taxon>Pseudomonadota</taxon>
        <taxon>Alphaproteobacteria</taxon>
        <taxon>Acetobacterales</taxon>
        <taxon>Acetobacteraceae</taxon>
        <taxon>Brytella</taxon>
    </lineage>
</organism>
<comment type="caution">
    <text evidence="11">The sequence shown here is derived from an EMBL/GenBank/DDBJ whole genome shotgun (WGS) entry which is preliminary data.</text>
</comment>